<reference evidence="2 3" key="1">
    <citation type="submission" date="2019-09" db="EMBL/GenBank/DDBJ databases">
        <title>Biological control of the noxious weed angled onion (Allium triquetrum) thwarted by endophytic bacteria in Victoria, Australia.</title>
        <authorList>
            <person name="Tehranchian P."/>
            <person name="Adair R.J."/>
            <person name="Van T.H."/>
            <person name="Morrison P.D."/>
            <person name="Williams H."/>
            <person name="Lawrie A.C."/>
        </authorList>
    </citation>
    <scope>NUCLEOTIDE SEQUENCE [LARGE SCALE GENOMIC DNA]</scope>
    <source>
        <strain evidence="2 3">RPTAtOch1</strain>
    </source>
</reference>
<organism evidence="2 3">
    <name type="scientific">Ochrobactrum quorumnocens</name>
    <dbReference type="NCBI Taxonomy" id="271865"/>
    <lineage>
        <taxon>Bacteria</taxon>
        <taxon>Pseudomonadati</taxon>
        <taxon>Pseudomonadota</taxon>
        <taxon>Alphaproteobacteria</taxon>
        <taxon>Hyphomicrobiales</taxon>
        <taxon>Brucellaceae</taxon>
        <taxon>Brucella/Ochrobactrum group</taxon>
        <taxon>Ochrobactrum</taxon>
    </lineage>
</organism>
<gene>
    <name evidence="2" type="ORF">F3W84_01760</name>
</gene>
<comment type="caution">
    <text evidence="2">The sequence shown here is derived from an EMBL/GenBank/DDBJ whole genome shotgun (WGS) entry which is preliminary data.</text>
</comment>
<proteinExistence type="predicted"/>
<dbReference type="EMBL" id="VYXQ01000001">
    <property type="protein sequence ID" value="KAA9371153.1"/>
    <property type="molecule type" value="Genomic_DNA"/>
</dbReference>
<dbReference type="Pfam" id="PF14393">
    <property type="entry name" value="DUF4422"/>
    <property type="match status" value="1"/>
</dbReference>
<evidence type="ECO:0000313" key="3">
    <source>
        <dbReference type="Proteomes" id="UP000327108"/>
    </source>
</evidence>
<dbReference type="AlphaFoldDB" id="A0A5N1K4R6"/>
<evidence type="ECO:0000259" key="1">
    <source>
        <dbReference type="Pfam" id="PF14393"/>
    </source>
</evidence>
<dbReference type="Proteomes" id="UP000327108">
    <property type="component" value="Unassembled WGS sequence"/>
</dbReference>
<protein>
    <submittedName>
        <fullName evidence="2">DUF4422 domain-containing protein</fullName>
    </submittedName>
</protein>
<evidence type="ECO:0000313" key="2">
    <source>
        <dbReference type="EMBL" id="KAA9371153.1"/>
    </source>
</evidence>
<accession>A0A5N1K4R6</accession>
<name>A0A5N1K4R6_9HYPH</name>
<keyword evidence="3" id="KW-1185">Reference proteome</keyword>
<feature type="domain" description="DUF4422" evidence="1">
    <location>
        <begin position="8"/>
        <end position="248"/>
    </location>
</feature>
<dbReference type="InterPro" id="IPR025536">
    <property type="entry name" value="DUF4422"/>
</dbReference>
<dbReference type="RefSeq" id="WP_151091255.1">
    <property type="nucleotide sequence ID" value="NZ_VYXQ01000001.1"/>
</dbReference>
<sequence length="313" mass="36335">MTSTPSVKIYVVGFDRFGSPPSEVFVPIQAGKDISLNQFDVLGDNTGDNISALNPVYAEMTAMYWVWKNAPKSDYVGFFHYRRYLDFSGRLAVRNSDFSFADFGPLTMRRYGWSDDQIRSVVAKHDIIAPPLDEIGNPQDNYKTTCSIYEQYLCYHVGRDMDLMIEEAKRRSDNPEDIEEAFNSHFATFNHVYVMKWELFDEYMSWAFGILEAIRPKIALTEPIYKKGHVQSRAMGYLGERLFNAFLSLKKKQGIDVIHVSRVFGYANLSQRKRLNLKLAISKIFTRMFEFKKVRRGFYIKAFGVSLTFFKPY</sequence>